<sequence>MNELEEKNKASAHDIRIFTTKEITLASNLRPITDTFQHQANRFRQQQYCSLLKQLKEDPSIMITRPDK</sequence>
<dbReference type="AlphaFoldDB" id="A0A814L110"/>
<name>A0A814L110_9BILA</name>
<comment type="caution">
    <text evidence="2">The sequence shown here is derived from an EMBL/GenBank/DDBJ whole genome shotgun (WGS) entry which is preliminary data.</text>
</comment>
<dbReference type="EMBL" id="CAJOBB010004920">
    <property type="protein sequence ID" value="CAF4108517.1"/>
    <property type="molecule type" value="Genomic_DNA"/>
</dbReference>
<organism evidence="2 7">
    <name type="scientific">Adineta steineri</name>
    <dbReference type="NCBI Taxonomy" id="433720"/>
    <lineage>
        <taxon>Eukaryota</taxon>
        <taxon>Metazoa</taxon>
        <taxon>Spiralia</taxon>
        <taxon>Gnathifera</taxon>
        <taxon>Rotifera</taxon>
        <taxon>Eurotatoria</taxon>
        <taxon>Bdelloidea</taxon>
        <taxon>Adinetida</taxon>
        <taxon>Adinetidae</taxon>
        <taxon>Adineta</taxon>
    </lineage>
</organism>
<dbReference type="EMBL" id="CAJOAY010001104">
    <property type="protein sequence ID" value="CAF3793890.1"/>
    <property type="molecule type" value="Genomic_DNA"/>
</dbReference>
<dbReference type="Proteomes" id="UP000663860">
    <property type="component" value="Unassembled WGS sequence"/>
</dbReference>
<dbReference type="Proteomes" id="UP000663844">
    <property type="component" value="Unassembled WGS sequence"/>
</dbReference>
<proteinExistence type="predicted"/>
<gene>
    <name evidence="1" type="ORF">IZO911_LOCUS16041</name>
    <name evidence="2" type="ORF">JYZ213_LOCUS19139</name>
    <name evidence="5" type="ORF">KXQ929_LOCUS34944</name>
    <name evidence="4" type="ORF">OKA104_LOCUS18072</name>
    <name evidence="6" type="ORF">OXD698_LOCUS36042</name>
    <name evidence="3" type="ORF">VCS650_LOCUS23492</name>
</gene>
<dbReference type="EMBL" id="CAJNOE010000142">
    <property type="protein sequence ID" value="CAF0971031.1"/>
    <property type="molecule type" value="Genomic_DNA"/>
</dbReference>
<dbReference type="EMBL" id="CAJNON010000277">
    <property type="protein sequence ID" value="CAF1163413.1"/>
    <property type="molecule type" value="Genomic_DNA"/>
</dbReference>
<dbReference type="Proteomes" id="UP000663845">
    <property type="component" value="Unassembled WGS sequence"/>
</dbReference>
<reference evidence="2" key="1">
    <citation type="submission" date="2021-02" db="EMBL/GenBank/DDBJ databases">
        <authorList>
            <person name="Nowell W R."/>
        </authorList>
    </citation>
    <scope>NUCLEOTIDE SEQUENCE</scope>
</reference>
<evidence type="ECO:0000313" key="6">
    <source>
        <dbReference type="EMBL" id="CAF4112929.1"/>
    </source>
</evidence>
<dbReference type="EMBL" id="CAJOAZ010005789">
    <property type="protein sequence ID" value="CAF4112929.1"/>
    <property type="molecule type" value="Genomic_DNA"/>
</dbReference>
<dbReference type="OrthoDB" id="10049150at2759"/>
<evidence type="ECO:0000313" key="1">
    <source>
        <dbReference type="EMBL" id="CAF0971031.1"/>
    </source>
</evidence>
<accession>A0A814L110</accession>
<protein>
    <submittedName>
        <fullName evidence="2">Uncharacterized protein</fullName>
    </submittedName>
</protein>
<dbReference type="EMBL" id="CAJNOG010000192">
    <property type="protein sequence ID" value="CAF1059517.1"/>
    <property type="molecule type" value="Genomic_DNA"/>
</dbReference>
<evidence type="ECO:0000313" key="5">
    <source>
        <dbReference type="EMBL" id="CAF4108517.1"/>
    </source>
</evidence>
<evidence type="ECO:0000313" key="7">
    <source>
        <dbReference type="Proteomes" id="UP000663845"/>
    </source>
</evidence>
<evidence type="ECO:0000313" key="3">
    <source>
        <dbReference type="EMBL" id="CAF1163413.1"/>
    </source>
</evidence>
<dbReference type="Proteomes" id="UP000663868">
    <property type="component" value="Unassembled WGS sequence"/>
</dbReference>
<dbReference type="Proteomes" id="UP000663891">
    <property type="component" value="Unassembled WGS sequence"/>
</dbReference>
<evidence type="ECO:0000313" key="2">
    <source>
        <dbReference type="EMBL" id="CAF1059517.1"/>
    </source>
</evidence>
<evidence type="ECO:0000313" key="4">
    <source>
        <dbReference type="EMBL" id="CAF3793890.1"/>
    </source>
</evidence>
<dbReference type="Proteomes" id="UP000663881">
    <property type="component" value="Unassembled WGS sequence"/>
</dbReference>